<feature type="coiled-coil region" evidence="3">
    <location>
        <begin position="116"/>
        <end position="143"/>
    </location>
</feature>
<dbReference type="Proteomes" id="UP001597264">
    <property type="component" value="Unassembled WGS sequence"/>
</dbReference>
<evidence type="ECO:0000313" key="4">
    <source>
        <dbReference type="EMBL" id="MFD1216358.1"/>
    </source>
</evidence>
<dbReference type="InterPro" id="IPR050465">
    <property type="entry name" value="UPF0194_transport"/>
</dbReference>
<organism evidence="4 5">
    <name type="scientific">Microbulbifer celer</name>
    <dbReference type="NCBI Taxonomy" id="435905"/>
    <lineage>
        <taxon>Bacteria</taxon>
        <taxon>Pseudomonadati</taxon>
        <taxon>Pseudomonadota</taxon>
        <taxon>Gammaproteobacteria</taxon>
        <taxon>Cellvibrionales</taxon>
        <taxon>Microbulbiferaceae</taxon>
        <taxon>Microbulbifer</taxon>
    </lineage>
</organism>
<evidence type="ECO:0000256" key="3">
    <source>
        <dbReference type="SAM" id="Coils"/>
    </source>
</evidence>
<feature type="coiled-coil region" evidence="3">
    <location>
        <begin position="191"/>
        <end position="218"/>
    </location>
</feature>
<evidence type="ECO:0000313" key="5">
    <source>
        <dbReference type="Proteomes" id="UP001597264"/>
    </source>
</evidence>
<evidence type="ECO:0000256" key="1">
    <source>
        <dbReference type="ARBA" id="ARBA00004196"/>
    </source>
</evidence>
<sequence>MKWQVCILAFLVTACGDNSAGDSSAGGSTSGKVDGAPVAAVRSSPLSVSGELESARAVMVAPPAIHRMWQYNIKHMVPENSFVEEGMVVVEFGDKPVRERLIEKQSELKHWRSELNNTLLKEKQIAKDDILAIEEKRAEFEKAQRRASILDHSMSRNEREKAAIDFEIASNDLALVRKLAEMHKRTGALRISMARRKVTRFEGEVAALEAELEKLKVKASIGGLVQYVANWKGEKPSEGESVRFGQPVIQISDLSQMRVRAQADEVDKAFLRVGADMEVVIDGAEAITLRGQIQEQGRVVRDRARGDRRRVVDLLVGLEDDGSRTLKPGMTAALSLIASTSQGAQQVSSTGEAP</sequence>
<dbReference type="RefSeq" id="WP_230438460.1">
    <property type="nucleotide sequence ID" value="NZ_CP087715.1"/>
</dbReference>
<evidence type="ECO:0000256" key="2">
    <source>
        <dbReference type="ARBA" id="ARBA00023054"/>
    </source>
</evidence>
<dbReference type="Gene3D" id="2.40.30.170">
    <property type="match status" value="1"/>
</dbReference>
<keyword evidence="2 3" id="KW-0175">Coiled coil</keyword>
<proteinExistence type="predicted"/>
<dbReference type="PROSITE" id="PS51257">
    <property type="entry name" value="PROKAR_LIPOPROTEIN"/>
    <property type="match status" value="1"/>
</dbReference>
<comment type="subcellular location">
    <subcellularLocation>
        <location evidence="1">Cell envelope</location>
    </subcellularLocation>
</comment>
<dbReference type="EMBL" id="JBHTLR010000007">
    <property type="protein sequence ID" value="MFD1216358.1"/>
    <property type="molecule type" value="Genomic_DNA"/>
</dbReference>
<reference evidence="5" key="1">
    <citation type="journal article" date="2019" name="Int. J. Syst. Evol. Microbiol.">
        <title>The Global Catalogue of Microorganisms (GCM) 10K type strain sequencing project: providing services to taxonomists for standard genome sequencing and annotation.</title>
        <authorList>
            <consortium name="The Broad Institute Genomics Platform"/>
            <consortium name="The Broad Institute Genome Sequencing Center for Infectious Disease"/>
            <person name="Wu L."/>
            <person name="Ma J."/>
        </authorList>
    </citation>
    <scope>NUCLEOTIDE SEQUENCE [LARGE SCALE GENOMIC DNA]</scope>
    <source>
        <strain evidence="5">CCUG 54356</strain>
    </source>
</reference>
<gene>
    <name evidence="4" type="ORF">ACFQ2X_07095</name>
</gene>
<name>A0ABW3U686_9GAMM</name>
<keyword evidence="5" id="KW-1185">Reference proteome</keyword>
<comment type="caution">
    <text evidence="4">The sequence shown here is derived from an EMBL/GenBank/DDBJ whole genome shotgun (WGS) entry which is preliminary data.</text>
</comment>
<accession>A0ABW3U686</accession>
<protein>
    <submittedName>
        <fullName evidence="4">HlyD family secretion protein</fullName>
    </submittedName>
</protein>
<dbReference type="PANTHER" id="PTHR32347:SF23">
    <property type="entry name" value="BLL5650 PROTEIN"/>
    <property type="match status" value="1"/>
</dbReference>
<dbReference type="PANTHER" id="PTHR32347">
    <property type="entry name" value="EFFLUX SYSTEM COMPONENT YKNX-RELATED"/>
    <property type="match status" value="1"/>
</dbReference>